<accession>A0A0G1FBR3</accession>
<proteinExistence type="predicted"/>
<dbReference type="Proteomes" id="UP000034050">
    <property type="component" value="Unassembled WGS sequence"/>
</dbReference>
<gene>
    <name evidence="1" type="ORF">UV61_C0033G0004</name>
</gene>
<name>A0A0G1FBR3_9BACT</name>
<protein>
    <submittedName>
        <fullName evidence="1">Uncharacterized protein</fullName>
    </submittedName>
</protein>
<dbReference type="EMBL" id="LCFD01000033">
    <property type="protein sequence ID" value="KKS84278.1"/>
    <property type="molecule type" value="Genomic_DNA"/>
</dbReference>
<comment type="caution">
    <text evidence="1">The sequence shown here is derived from an EMBL/GenBank/DDBJ whole genome shotgun (WGS) entry which is preliminary data.</text>
</comment>
<evidence type="ECO:0000313" key="2">
    <source>
        <dbReference type="Proteomes" id="UP000034050"/>
    </source>
</evidence>
<dbReference type="AlphaFoldDB" id="A0A0G1FBR3"/>
<reference evidence="1 2" key="1">
    <citation type="journal article" date="2015" name="Nature">
        <title>rRNA introns, odd ribosomes, and small enigmatic genomes across a large radiation of phyla.</title>
        <authorList>
            <person name="Brown C.T."/>
            <person name="Hug L.A."/>
            <person name="Thomas B.C."/>
            <person name="Sharon I."/>
            <person name="Castelle C.J."/>
            <person name="Singh A."/>
            <person name="Wilkins M.J."/>
            <person name="Williams K.H."/>
            <person name="Banfield J.F."/>
        </authorList>
    </citation>
    <scope>NUCLEOTIDE SEQUENCE [LARGE SCALE GENOMIC DNA]</scope>
</reference>
<sequence>MRLFSISLLILWLGFFAVFPITPIPVSAQTPTPSPQMSVAIQPPSIDILLTNPPVGLSALLYDENHQPVWSGVTYQWGISSTNDVGTLIGIKDDLASFVPLNVGNGELYVIATNNGQTITGSIPITVRTTYSLADLRLLVTNYLHPTDTLYQPQDAKVNSMDASFVLRWINNL</sequence>
<organism evidence="1 2">
    <name type="scientific">Candidatus Gottesmanbacteria bacterium GW2011_GWB1_43_11</name>
    <dbReference type="NCBI Taxonomy" id="1618446"/>
    <lineage>
        <taxon>Bacteria</taxon>
        <taxon>Candidatus Gottesmaniibacteriota</taxon>
    </lineage>
</organism>
<evidence type="ECO:0000313" key="1">
    <source>
        <dbReference type="EMBL" id="KKS84278.1"/>
    </source>
</evidence>